<keyword evidence="1" id="KW-0732">Signal</keyword>
<protein>
    <submittedName>
        <fullName evidence="2">Putative secreted protein</fullName>
    </submittedName>
</protein>
<dbReference type="EMBL" id="GGFK01014563">
    <property type="protein sequence ID" value="MBW47884.1"/>
    <property type="molecule type" value="Transcribed_RNA"/>
</dbReference>
<evidence type="ECO:0000256" key="1">
    <source>
        <dbReference type="SAM" id="SignalP"/>
    </source>
</evidence>
<evidence type="ECO:0000313" key="2">
    <source>
        <dbReference type="EMBL" id="MBW47884.1"/>
    </source>
</evidence>
<dbReference type="AlphaFoldDB" id="A0A2M4B4A5"/>
<name>A0A2M4B4A5_9DIPT</name>
<proteinExistence type="predicted"/>
<accession>A0A2M4B4A5</accession>
<feature type="chain" id="PRO_5014895421" evidence="1">
    <location>
        <begin position="19"/>
        <end position="70"/>
    </location>
</feature>
<sequence length="70" mass="7749">MVVSALSLFLPFSVVLLAKLLTYQIVQVQVEPMKVHRKAFSHANTNGSRPLRRHRIVPGISCIAWPVAVG</sequence>
<feature type="signal peptide" evidence="1">
    <location>
        <begin position="1"/>
        <end position="18"/>
    </location>
</feature>
<reference evidence="2" key="1">
    <citation type="submission" date="2018-01" db="EMBL/GenBank/DDBJ databases">
        <title>An insight into the sialome of Amazonian anophelines.</title>
        <authorList>
            <person name="Ribeiro J.M."/>
            <person name="Scarpassa V."/>
            <person name="Calvo E."/>
        </authorList>
    </citation>
    <scope>NUCLEOTIDE SEQUENCE</scope>
    <source>
        <tissue evidence="2">Salivary glands</tissue>
    </source>
</reference>
<organism evidence="2">
    <name type="scientific">Anopheles triannulatus</name>
    <dbReference type="NCBI Taxonomy" id="58253"/>
    <lineage>
        <taxon>Eukaryota</taxon>
        <taxon>Metazoa</taxon>
        <taxon>Ecdysozoa</taxon>
        <taxon>Arthropoda</taxon>
        <taxon>Hexapoda</taxon>
        <taxon>Insecta</taxon>
        <taxon>Pterygota</taxon>
        <taxon>Neoptera</taxon>
        <taxon>Endopterygota</taxon>
        <taxon>Diptera</taxon>
        <taxon>Nematocera</taxon>
        <taxon>Culicoidea</taxon>
        <taxon>Culicidae</taxon>
        <taxon>Anophelinae</taxon>
        <taxon>Anopheles</taxon>
    </lineage>
</organism>